<feature type="region of interest" description="Disordered" evidence="1">
    <location>
        <begin position="584"/>
        <end position="626"/>
    </location>
</feature>
<dbReference type="GO" id="GO:0034236">
    <property type="term" value="F:protein kinase A catalytic subunit binding"/>
    <property type="evidence" value="ECO:0007669"/>
    <property type="project" value="TreeGrafter"/>
</dbReference>
<dbReference type="Gene3D" id="2.60.120.10">
    <property type="entry name" value="Jelly Rolls"/>
    <property type="match status" value="2"/>
</dbReference>
<dbReference type="PANTHER" id="PTHR11635">
    <property type="entry name" value="CAMP-DEPENDENT PROTEIN KINASE REGULATORY CHAIN"/>
    <property type="match status" value="1"/>
</dbReference>
<dbReference type="PROSITE" id="PS50042">
    <property type="entry name" value="CNMP_BINDING_3"/>
    <property type="match status" value="2"/>
</dbReference>
<evidence type="ECO:0000259" key="2">
    <source>
        <dbReference type="PROSITE" id="PS50042"/>
    </source>
</evidence>
<dbReference type="InterPro" id="IPR018490">
    <property type="entry name" value="cNMP-bd_dom_sf"/>
</dbReference>
<dbReference type="PROSITE" id="PS00888">
    <property type="entry name" value="CNMP_BINDING_1"/>
    <property type="match status" value="1"/>
</dbReference>
<dbReference type="GO" id="GO:0005829">
    <property type="term" value="C:cytosol"/>
    <property type="evidence" value="ECO:0007669"/>
    <property type="project" value="TreeGrafter"/>
</dbReference>
<feature type="compositionally biased region" description="Polar residues" evidence="1">
    <location>
        <begin position="500"/>
        <end position="521"/>
    </location>
</feature>
<feature type="region of interest" description="Disordered" evidence="1">
    <location>
        <begin position="700"/>
        <end position="729"/>
    </location>
</feature>
<dbReference type="Proteomes" id="UP000232323">
    <property type="component" value="Unassembled WGS sequence"/>
</dbReference>
<keyword evidence="4" id="KW-1185">Reference proteome</keyword>
<reference evidence="3 4" key="1">
    <citation type="submission" date="2017-08" db="EMBL/GenBank/DDBJ databases">
        <title>Acidophilic green algal genome provides insights into adaptation to an acidic environment.</title>
        <authorList>
            <person name="Hirooka S."/>
            <person name="Hirose Y."/>
            <person name="Kanesaki Y."/>
            <person name="Higuchi S."/>
            <person name="Fujiwara T."/>
            <person name="Onuma R."/>
            <person name="Era A."/>
            <person name="Ohbayashi R."/>
            <person name="Uzuka A."/>
            <person name="Nozaki H."/>
            <person name="Yoshikawa H."/>
            <person name="Miyagishima S.Y."/>
        </authorList>
    </citation>
    <scope>NUCLEOTIDE SEQUENCE [LARGE SCALE GENOMIC DNA]</scope>
    <source>
        <strain evidence="3 4">NIES-2499</strain>
    </source>
</reference>
<feature type="region of interest" description="Disordered" evidence="1">
    <location>
        <begin position="359"/>
        <end position="385"/>
    </location>
</feature>
<dbReference type="CDD" id="cd00038">
    <property type="entry name" value="CAP_ED"/>
    <property type="match status" value="2"/>
</dbReference>
<dbReference type="InterPro" id="IPR050503">
    <property type="entry name" value="cAMP-dep_PK_reg_su-like"/>
</dbReference>
<gene>
    <name evidence="3" type="ORF">CEUSTIGMA_g2379.t1</name>
</gene>
<evidence type="ECO:0000313" key="3">
    <source>
        <dbReference type="EMBL" id="GAX74933.1"/>
    </source>
</evidence>
<feature type="compositionally biased region" description="Polar residues" evidence="1">
    <location>
        <begin position="600"/>
        <end position="609"/>
    </location>
</feature>
<dbReference type="Pfam" id="PF00027">
    <property type="entry name" value="cNMP_binding"/>
    <property type="match status" value="2"/>
</dbReference>
<dbReference type="OrthoDB" id="2021138at2759"/>
<protein>
    <recommendedName>
        <fullName evidence="2">Cyclic nucleotide-binding domain-containing protein</fullName>
    </recommendedName>
</protein>
<dbReference type="EMBL" id="BEGY01000009">
    <property type="protein sequence ID" value="GAX74933.1"/>
    <property type="molecule type" value="Genomic_DNA"/>
</dbReference>
<dbReference type="GO" id="GO:0030552">
    <property type="term" value="F:cAMP binding"/>
    <property type="evidence" value="ECO:0007669"/>
    <property type="project" value="TreeGrafter"/>
</dbReference>
<feature type="compositionally biased region" description="Polar residues" evidence="1">
    <location>
        <begin position="365"/>
        <end position="383"/>
    </location>
</feature>
<accession>A0A250WVQ9</accession>
<feature type="domain" description="Cyclic nucleotide-binding" evidence="2">
    <location>
        <begin position="108"/>
        <end position="228"/>
    </location>
</feature>
<proteinExistence type="predicted"/>
<dbReference type="InterPro" id="IPR018488">
    <property type="entry name" value="cNMP-bd_CS"/>
</dbReference>
<feature type="domain" description="Cyclic nucleotide-binding" evidence="2">
    <location>
        <begin position="1"/>
        <end position="70"/>
    </location>
</feature>
<feature type="region of interest" description="Disordered" evidence="1">
    <location>
        <begin position="489"/>
        <end position="527"/>
    </location>
</feature>
<evidence type="ECO:0000313" key="4">
    <source>
        <dbReference type="Proteomes" id="UP000232323"/>
    </source>
</evidence>
<dbReference type="InterPro" id="IPR014710">
    <property type="entry name" value="RmlC-like_jellyroll"/>
</dbReference>
<comment type="caution">
    <text evidence="3">The sequence shown here is derived from an EMBL/GenBank/DDBJ whole genome shotgun (WGS) entry which is preliminary data.</text>
</comment>
<name>A0A250WVQ9_9CHLO</name>
<dbReference type="SUPFAM" id="SSF51206">
    <property type="entry name" value="cAMP-binding domain-like"/>
    <property type="match status" value="2"/>
</dbReference>
<dbReference type="SMART" id="SM00100">
    <property type="entry name" value="cNMP"/>
    <property type="match status" value="1"/>
</dbReference>
<organism evidence="3 4">
    <name type="scientific">Chlamydomonas eustigma</name>
    <dbReference type="NCBI Taxonomy" id="1157962"/>
    <lineage>
        <taxon>Eukaryota</taxon>
        <taxon>Viridiplantae</taxon>
        <taxon>Chlorophyta</taxon>
        <taxon>core chlorophytes</taxon>
        <taxon>Chlorophyceae</taxon>
        <taxon>CS clade</taxon>
        <taxon>Chlamydomonadales</taxon>
        <taxon>Chlamydomonadaceae</taxon>
        <taxon>Chlamydomonas</taxon>
    </lineage>
</organism>
<dbReference type="PANTHER" id="PTHR11635:SF152">
    <property type="entry name" value="CAMP-DEPENDENT PROTEIN KINASE TYPE I REGULATORY SUBUNIT-RELATED"/>
    <property type="match status" value="1"/>
</dbReference>
<evidence type="ECO:0000256" key="1">
    <source>
        <dbReference type="SAM" id="MobiDB-lite"/>
    </source>
</evidence>
<feature type="compositionally biased region" description="Polar residues" evidence="1">
    <location>
        <begin position="706"/>
        <end position="726"/>
    </location>
</feature>
<dbReference type="GO" id="GO:0004862">
    <property type="term" value="F:cAMP-dependent protein kinase inhibitor activity"/>
    <property type="evidence" value="ECO:0007669"/>
    <property type="project" value="TreeGrafter"/>
</dbReference>
<sequence length="744" mass="80291">MQCSNTLRNDLTTRAGDLSEHAFYILKGAMTITDTKEASRNPVIKRVQCDQWFGDEEAMSSVRRALTAAACENPTIVLKVPTDEFEACMESLVQDFESKIEFIASLPPFKPLLKEDVRRLAPYFNLLEFKQKEVVVWQGDHADSMYLIKEGVCSVVVDPLFKAAGSPDGQRGRVEKGQAMHLCNLGEKAIIGDMAVLPGTVVKRAASCIASSNIKVYRIGRSLLIRSLPPEQLEVLRRIASAKIAMTESSVGQPSSGSLAGQVLQGRNLRQLLEVEQSRKKKAPALPMGHSEEYFKLVKGTPHTHLVPQPGSVQTYTPVPQMIVMLPAQPTPTGGPVESLRIVYPDHWRLIPDDLESVMEEEQPDQTSADIESPSQPRDSMSTADHAVEEAIDKTATSSTAVDNLAIPFGVSSSSTSPRIMSARRQLVYGRPEAGGGGISLMSGTASGGLGLRSAASPNSIRPFSTSRGTAILSHPLVRNSSAFDQLISKGDGMQDKSSDAQPSQPSQTANSFVQQKQQIHAGSHPGSAAVLRAMSHSFGGVPGVDYTFATNGGLQPLWRQVHVPGSSGFSSSPFSHIVTLKTVPDPNQTPPSLRAERSGVSSVVTHTHPNSHEDGRNSRPASGRMVQCGGMSAPELKLNVPLTHPLLHPKPSSKNVHKILMRQESTRLGLGPVALMGGHGMITEEKGRGYANKVIRAQDSREGSELTSEETGNTLNTGTRSVNKLESSRHFRPTIKKSMLIRG</sequence>
<dbReference type="AlphaFoldDB" id="A0A250WVQ9"/>
<dbReference type="GO" id="GO:0005952">
    <property type="term" value="C:cAMP-dependent protein kinase complex"/>
    <property type="evidence" value="ECO:0007669"/>
    <property type="project" value="InterPro"/>
</dbReference>
<dbReference type="InterPro" id="IPR000595">
    <property type="entry name" value="cNMP-bd_dom"/>
</dbReference>